<dbReference type="InterPro" id="IPR007880">
    <property type="entry name" value="Spiralin"/>
</dbReference>
<dbReference type="EMBL" id="CP011856">
    <property type="protein sequence ID" value="AKM54163.1"/>
    <property type="molecule type" value="Genomic_DNA"/>
</dbReference>
<dbReference type="RefSeq" id="WP_047791397.1">
    <property type="nucleotide sequence ID" value="NZ_CP011856.1"/>
</dbReference>
<evidence type="ECO:0000256" key="1">
    <source>
        <dbReference type="SAM" id="SignalP"/>
    </source>
</evidence>
<dbReference type="GO" id="GO:0016020">
    <property type="term" value="C:membrane"/>
    <property type="evidence" value="ECO:0007669"/>
    <property type="project" value="InterPro"/>
</dbReference>
<feature type="chain" id="PRO_5005204218" description="Spiralin" evidence="1">
    <location>
        <begin position="24"/>
        <end position="639"/>
    </location>
</feature>
<keyword evidence="3" id="KW-1185">Reference proteome</keyword>
<evidence type="ECO:0000313" key="3">
    <source>
        <dbReference type="Proteomes" id="UP000035661"/>
    </source>
</evidence>
<evidence type="ECO:0008006" key="4">
    <source>
        <dbReference type="Google" id="ProtNLM"/>
    </source>
</evidence>
<keyword evidence="1" id="KW-0732">Signal</keyword>
<sequence length="639" mass="66063">MKKLLAILGAIGLTATGASSVVACNKEDKKEDVKNLSSYSEAHKKEIALAVTNAIAKTSNKAAGENTAAYKAINSAVIDTLKSISKVSKLTGPKLQVNVLDKNNAEFTTHNSEFKKGDQLIIVVKALSGSELKGSLKVNLTVTDQVVVDLTKVTITVPAQTIPGDKSVAGDVTALQTAITNAVKGTSALSGLTIDTDYTIEGLNQIVVGKTPTELSAMKFSVKAKSTKIIGETPKFSVNVTKAAVAVDLTKVTITVPTQTIPGDKSVAGDVTALQIAITNAVKGTSALSGLTIDTDYTIEGLNQIVVGKTPVELSSFEFSVKAKSVKATGGTPKFKVNVTKAAVAVDLTKVTITVPTQTIPGDKSVAGDVTALQIAITNAVKGTSALSGLTIDTDYTIEGLNQIVVGKTPVELSAMKFSVKAKSTKIIGETPKFSVNVTKAAVAVDLTKVTITVPTQTIPGDKSVAGDVTALQIAITNAVKGTSALSGLTIDTDYTIEGLNQIVVGKTPVELSAMKFSVKAKSTKIIGETPKFSVNVTKAAVAVDLTKVTITVPTQTIPGDKSVAGDVTALQIAITNAVKGTSALSGLTIDTDYTIEGLNQIVVGKTPVELSSFEFSVKAKSVKATGETPKFKVNVTKK</sequence>
<dbReference type="STRING" id="315358.SERIO_v1c05920"/>
<protein>
    <recommendedName>
        <fullName evidence="4">Spiralin</fullName>
    </recommendedName>
</protein>
<reference evidence="2 3" key="1">
    <citation type="journal article" date="2015" name="Genome Biol. Evol.">
        <title>Found and Lost: The Fates of Horizontally Acquired Genes in Arthropod-Symbiotic Spiroplasma.</title>
        <authorList>
            <person name="Lo W.S."/>
            <person name="Gasparich G.E."/>
            <person name="Kuo C.H."/>
        </authorList>
    </citation>
    <scope>NUCLEOTIDE SEQUENCE [LARGE SCALE GENOMIC DNA]</scope>
    <source>
        <strain evidence="3">TDA-040725-5</strain>
    </source>
</reference>
<dbReference type="KEGG" id="seri:SERIO_v1c05920"/>
<organism evidence="2 3">
    <name type="scientific">Spiroplasma eriocheiris</name>
    <dbReference type="NCBI Taxonomy" id="315358"/>
    <lineage>
        <taxon>Bacteria</taxon>
        <taxon>Bacillati</taxon>
        <taxon>Mycoplasmatota</taxon>
        <taxon>Mollicutes</taxon>
        <taxon>Entomoplasmatales</taxon>
        <taxon>Spiroplasmataceae</taxon>
        <taxon>Spiroplasma</taxon>
    </lineage>
</organism>
<dbReference type="NCBIfam" id="NF045726">
    <property type="entry name" value="XXplasma_LP"/>
    <property type="match status" value="1"/>
</dbReference>
<dbReference type="AlphaFoldDB" id="A0A0H3XHI0"/>
<accession>A0A0H3XHI0</accession>
<gene>
    <name evidence="2" type="ORF">SERIO_v1c05920</name>
</gene>
<proteinExistence type="predicted"/>
<dbReference type="PATRIC" id="fig|743698.3.peg.592"/>
<feature type="signal peptide" evidence="1">
    <location>
        <begin position="1"/>
        <end position="23"/>
    </location>
</feature>
<evidence type="ECO:0000313" key="2">
    <source>
        <dbReference type="EMBL" id="AKM54163.1"/>
    </source>
</evidence>
<dbReference type="InterPro" id="IPR054816">
    <property type="entry name" value="Lipoprotein_mollicutes-type_CS"/>
</dbReference>
<reference evidence="3" key="2">
    <citation type="submission" date="2015-06" db="EMBL/GenBank/DDBJ databases">
        <title>Complete genome sequence of Spiroplasma eriocheiris TDA-040725-5 (DSM 21848).</title>
        <authorList>
            <person name="Lo W.-S."/>
            <person name="Kuo C.-H."/>
        </authorList>
    </citation>
    <scope>NUCLEOTIDE SEQUENCE [LARGE SCALE GENOMIC DNA]</scope>
    <source>
        <strain evidence="3">TDA-040725-5</strain>
    </source>
</reference>
<name>A0A0H3XHI0_9MOLU</name>
<dbReference type="NCBIfam" id="NF038029">
    <property type="entry name" value="LP_plasma"/>
    <property type="match status" value="1"/>
</dbReference>
<dbReference type="Proteomes" id="UP000035661">
    <property type="component" value="Chromosome"/>
</dbReference>
<dbReference type="PROSITE" id="PS51257">
    <property type="entry name" value="PROKAR_LIPOPROTEIN"/>
    <property type="match status" value="1"/>
</dbReference>
<dbReference type="Pfam" id="PF05215">
    <property type="entry name" value="Spiralin"/>
    <property type="match status" value="5"/>
</dbReference>